<evidence type="ECO:0000256" key="1">
    <source>
        <dbReference type="SAM" id="Phobius"/>
    </source>
</evidence>
<name>A0A919CJE6_9GAMM</name>
<organism evidence="3 4">
    <name type="scientific">Parahalioglobus pacificus</name>
    <dbReference type="NCBI Taxonomy" id="930806"/>
    <lineage>
        <taxon>Bacteria</taxon>
        <taxon>Pseudomonadati</taxon>
        <taxon>Pseudomonadota</taxon>
        <taxon>Gammaproteobacteria</taxon>
        <taxon>Cellvibrionales</taxon>
        <taxon>Halieaceae</taxon>
        <taxon>Parahalioglobus</taxon>
    </lineage>
</organism>
<keyword evidence="1" id="KW-1133">Transmembrane helix</keyword>
<feature type="transmembrane region" description="Helical" evidence="1">
    <location>
        <begin position="416"/>
        <end position="437"/>
    </location>
</feature>
<accession>A0A919CJE6</accession>
<reference evidence="3" key="1">
    <citation type="journal article" date="2014" name="Int. J. Syst. Evol. Microbiol.">
        <title>Complete genome sequence of Corynebacterium casei LMG S-19264T (=DSM 44701T), isolated from a smear-ripened cheese.</title>
        <authorList>
            <consortium name="US DOE Joint Genome Institute (JGI-PGF)"/>
            <person name="Walter F."/>
            <person name="Albersmeier A."/>
            <person name="Kalinowski J."/>
            <person name="Ruckert C."/>
        </authorList>
    </citation>
    <scope>NUCLEOTIDE SEQUENCE</scope>
    <source>
        <strain evidence="3">KCTC 23430</strain>
    </source>
</reference>
<dbReference type="InterPro" id="IPR057699">
    <property type="entry name" value="DUF7939"/>
</dbReference>
<keyword evidence="1" id="KW-0812">Transmembrane</keyword>
<dbReference type="InterPro" id="IPR025738">
    <property type="entry name" value="BatD"/>
</dbReference>
<evidence type="ECO:0000313" key="3">
    <source>
        <dbReference type="EMBL" id="GHD31093.1"/>
    </source>
</evidence>
<dbReference type="Pfam" id="PF25607">
    <property type="entry name" value="DUF7939"/>
    <property type="match status" value="1"/>
</dbReference>
<dbReference type="PANTHER" id="PTHR40940:SF1">
    <property type="entry name" value="PROTEIN BATD"/>
    <property type="match status" value="1"/>
</dbReference>
<evidence type="ECO:0000313" key="4">
    <source>
        <dbReference type="Proteomes" id="UP000644693"/>
    </source>
</evidence>
<comment type="caution">
    <text evidence="3">The sequence shown here is derived from an EMBL/GenBank/DDBJ whole genome shotgun (WGS) entry which is preliminary data.</text>
</comment>
<evidence type="ECO:0000259" key="2">
    <source>
        <dbReference type="Pfam" id="PF25607"/>
    </source>
</evidence>
<gene>
    <name evidence="3" type="ORF">GCM10007053_13770</name>
</gene>
<sequence>MMTPIGKLQTRRLLVLLLTVFWAGTLKADVTATLDRESVAMGDTLRLQIVATAGEPIDDIPLSELLTDFEILQRGTSSSTRVVNGKSTSSRTINLDITPRREGDLRVPALTAGLIQTVPIAVTVGPAPTLAANGDLVLFEAELDREQVYVQGQLLLTLRLQQAVSLEARSITELQIDGAFVKPLQQRTFNRRVNGQTWQVYEVRYAVFPEQSGVLTIPSQTFNARIAQQRRSLFDVGGGGKPIRRSTLPLSIEVLPRPAGYPDQTWLPATALRVEESWSTPPESLKAGESATRTLRLVGEGLQGAQLPPLPLPEVSGLKFYPDQPDISERESDAGITGVRVDSAAIVPTNSGSWTLPEIRIPWWDTNSGSLQFATVPAREVSVSGPATAAAELAPTTALPAPSQAVADATPFTAGYWPWVAAAALMGWMLTALAWLYSRRGSTASEPAAREEHPDEKNAFKALSAACASDQPLAARQALITWANCRGHTTTRLESVAAALAGPDDRTLWDDTVTELEAAAFSDTAHGWQGSQLLGLVKDARQRKPAVQKHDNTLQLYPG</sequence>
<dbReference type="RefSeq" id="WP_189476581.1">
    <property type="nucleotide sequence ID" value="NZ_BMYM01000001.1"/>
</dbReference>
<dbReference type="PANTHER" id="PTHR40940">
    <property type="entry name" value="PROTEIN BATD-RELATED"/>
    <property type="match status" value="1"/>
</dbReference>
<protein>
    <recommendedName>
        <fullName evidence="2">DUF7939 domain-containing protein</fullName>
    </recommendedName>
</protein>
<dbReference type="Proteomes" id="UP000644693">
    <property type="component" value="Unassembled WGS sequence"/>
</dbReference>
<reference evidence="3" key="2">
    <citation type="submission" date="2020-09" db="EMBL/GenBank/DDBJ databases">
        <authorList>
            <person name="Sun Q."/>
            <person name="Kim S."/>
        </authorList>
    </citation>
    <scope>NUCLEOTIDE SEQUENCE</scope>
    <source>
        <strain evidence="3">KCTC 23430</strain>
    </source>
</reference>
<dbReference type="AlphaFoldDB" id="A0A919CJE6"/>
<keyword evidence="4" id="KW-1185">Reference proteome</keyword>
<dbReference type="Pfam" id="PF13584">
    <property type="entry name" value="BatD"/>
    <property type="match status" value="1"/>
</dbReference>
<keyword evidence="1" id="KW-0472">Membrane</keyword>
<feature type="domain" description="DUF7939" evidence="2">
    <location>
        <begin position="456"/>
        <end position="543"/>
    </location>
</feature>
<dbReference type="EMBL" id="BMYM01000001">
    <property type="protein sequence ID" value="GHD31093.1"/>
    <property type="molecule type" value="Genomic_DNA"/>
</dbReference>
<proteinExistence type="predicted"/>